<keyword evidence="3" id="KW-1185">Reference proteome</keyword>
<dbReference type="VEuPathDB" id="FungiDB:VP01_9933g1"/>
<dbReference type="AlphaFoldDB" id="A0A0L6U5V4"/>
<feature type="compositionally biased region" description="Polar residues" evidence="1">
    <location>
        <begin position="80"/>
        <end position="101"/>
    </location>
</feature>
<reference evidence="2 3" key="1">
    <citation type="submission" date="2015-08" db="EMBL/GenBank/DDBJ databases">
        <title>Next Generation Sequencing and Analysis of the Genome of Puccinia sorghi L Schw, the Causal Agent of Maize Common Rust.</title>
        <authorList>
            <person name="Rochi L."/>
            <person name="Burguener G."/>
            <person name="Darino M."/>
            <person name="Turjanski A."/>
            <person name="Kreff E."/>
            <person name="Dieguez M.J."/>
            <person name="Sacco F."/>
        </authorList>
    </citation>
    <scope>NUCLEOTIDE SEQUENCE [LARGE SCALE GENOMIC DNA]</scope>
    <source>
        <strain evidence="2 3">RO10H11247</strain>
    </source>
</reference>
<feature type="region of interest" description="Disordered" evidence="1">
    <location>
        <begin position="37"/>
        <end position="60"/>
    </location>
</feature>
<feature type="region of interest" description="Disordered" evidence="1">
    <location>
        <begin position="74"/>
        <end position="101"/>
    </location>
</feature>
<organism evidence="2 3">
    <name type="scientific">Puccinia sorghi</name>
    <dbReference type="NCBI Taxonomy" id="27349"/>
    <lineage>
        <taxon>Eukaryota</taxon>
        <taxon>Fungi</taxon>
        <taxon>Dikarya</taxon>
        <taxon>Basidiomycota</taxon>
        <taxon>Pucciniomycotina</taxon>
        <taxon>Pucciniomycetes</taxon>
        <taxon>Pucciniales</taxon>
        <taxon>Pucciniaceae</taxon>
        <taxon>Puccinia</taxon>
    </lineage>
</organism>
<gene>
    <name evidence="2" type="ORF">VP01_9933g1</name>
</gene>
<name>A0A0L6U5V4_9BASI</name>
<comment type="caution">
    <text evidence="2">The sequence shown here is derived from an EMBL/GenBank/DDBJ whole genome shotgun (WGS) entry which is preliminary data.</text>
</comment>
<dbReference type="Proteomes" id="UP000037035">
    <property type="component" value="Unassembled WGS sequence"/>
</dbReference>
<sequence>MYFNKLFSLAADRQALAADRCATQDRMTQFEQALLQLSMKPETPTPSPQENNQGADLQRFHLADSPIYDGSFHAAEPFLSSKSSRTQKITQRTPESGSEAQ</sequence>
<accession>A0A0L6U5V4</accession>
<dbReference type="EMBL" id="LAVV01015640">
    <property type="protein sequence ID" value="KNZ43727.1"/>
    <property type="molecule type" value="Genomic_DNA"/>
</dbReference>
<evidence type="ECO:0000256" key="1">
    <source>
        <dbReference type="SAM" id="MobiDB-lite"/>
    </source>
</evidence>
<proteinExistence type="predicted"/>
<evidence type="ECO:0000313" key="3">
    <source>
        <dbReference type="Proteomes" id="UP000037035"/>
    </source>
</evidence>
<protein>
    <submittedName>
        <fullName evidence="2">Uncharacterized protein</fullName>
    </submittedName>
</protein>
<feature type="non-terminal residue" evidence="2">
    <location>
        <position position="101"/>
    </location>
</feature>
<evidence type="ECO:0000313" key="2">
    <source>
        <dbReference type="EMBL" id="KNZ43727.1"/>
    </source>
</evidence>